<dbReference type="Pfam" id="PF00924">
    <property type="entry name" value="MS_channel_2nd"/>
    <property type="match status" value="1"/>
</dbReference>
<proteinExistence type="predicted"/>
<feature type="transmembrane region" description="Helical" evidence="2">
    <location>
        <begin position="532"/>
        <end position="550"/>
    </location>
</feature>
<evidence type="ECO:0000256" key="2">
    <source>
        <dbReference type="SAM" id="Phobius"/>
    </source>
</evidence>
<feature type="compositionally biased region" description="Basic and acidic residues" evidence="1">
    <location>
        <begin position="412"/>
        <end position="423"/>
    </location>
</feature>
<dbReference type="PANTHER" id="PTHR31323:SF1">
    <property type="entry name" value="MECHANOSENSITIVE ION CHANNEL PROTEIN"/>
    <property type="match status" value="1"/>
</dbReference>
<dbReference type="EMBL" id="HBGJ01040464">
    <property type="protein sequence ID" value="CAD9267104.1"/>
    <property type="molecule type" value="Transcribed_RNA"/>
</dbReference>
<feature type="transmembrane region" description="Helical" evidence="2">
    <location>
        <begin position="170"/>
        <end position="192"/>
    </location>
</feature>
<dbReference type="GO" id="GO:0005262">
    <property type="term" value="F:calcium channel activity"/>
    <property type="evidence" value="ECO:0007669"/>
    <property type="project" value="TreeGrafter"/>
</dbReference>
<protein>
    <recommendedName>
        <fullName evidence="3">Mechanosensitive ion channel MscS domain-containing protein</fullName>
    </recommendedName>
</protein>
<feature type="transmembrane region" description="Helical" evidence="2">
    <location>
        <begin position="120"/>
        <end position="136"/>
    </location>
</feature>
<evidence type="ECO:0000256" key="1">
    <source>
        <dbReference type="SAM" id="MobiDB-lite"/>
    </source>
</evidence>
<feature type="region of interest" description="Disordered" evidence="1">
    <location>
        <begin position="380"/>
        <end position="440"/>
    </location>
</feature>
<organism evidence="4">
    <name type="scientific">Phaeomonas parva</name>
    <dbReference type="NCBI Taxonomy" id="124430"/>
    <lineage>
        <taxon>Eukaryota</taxon>
        <taxon>Sar</taxon>
        <taxon>Stramenopiles</taxon>
        <taxon>Ochrophyta</taxon>
        <taxon>Pinguiophyceae</taxon>
        <taxon>Pinguiochrysidales</taxon>
        <taxon>Pinguiochrysidaceae</taxon>
        <taxon>Phaeomonas</taxon>
    </lineage>
</organism>
<evidence type="ECO:0000313" key="4">
    <source>
        <dbReference type="EMBL" id="CAD9267104.1"/>
    </source>
</evidence>
<dbReference type="GO" id="GO:0016020">
    <property type="term" value="C:membrane"/>
    <property type="evidence" value="ECO:0007669"/>
    <property type="project" value="InterPro"/>
</dbReference>
<name>A0A7S1XWN1_9STRA</name>
<feature type="transmembrane region" description="Helical" evidence="2">
    <location>
        <begin position="142"/>
        <end position="161"/>
    </location>
</feature>
<evidence type="ECO:0000259" key="3">
    <source>
        <dbReference type="Pfam" id="PF00924"/>
    </source>
</evidence>
<dbReference type="SUPFAM" id="SSF50182">
    <property type="entry name" value="Sm-like ribonucleoproteins"/>
    <property type="match status" value="1"/>
</dbReference>
<feature type="domain" description="Mechanosensitive ion channel MscS" evidence="3">
    <location>
        <begin position="574"/>
        <end position="645"/>
    </location>
</feature>
<gene>
    <name evidence="4" type="ORF">PPAR1163_LOCUS25530</name>
</gene>
<dbReference type="AlphaFoldDB" id="A0A7S1XWN1"/>
<dbReference type="InterPro" id="IPR006685">
    <property type="entry name" value="MscS_channel_2nd"/>
</dbReference>
<keyword evidence="2" id="KW-0812">Transmembrane</keyword>
<keyword evidence="2" id="KW-1133">Transmembrane helix</keyword>
<sequence length="808" mass="90715">MNGPGAGSAESMGSRLFGGISRQESAAKNMFDISMGEVDEDRQRDEEVGLTAAKSELFNQRDTEQMNLPWRNSAGGTTRLMTPGNRLSLLRPSFWMAEESPIVRECKESAKTVLIVARRYWLFGIGMVLAVIAQLVEPDGRLWGGSAVWWGLFILKLRLFVTAGRAVNAFFFRFLFELSFVAEVLGGGTIVVRHAQGAPMTMIVWSALTLAFCTDEQETWMDIEEDSDWIVPSNFRSSDRFLRIIGAVAFIGASICARELAVSWTTGTIFESVQVRQRLHEVTMARRTLHKLAQGPVQKIRPSHRARSSSVVGAVANAVGMGGREFSANSTSLVSLRAPYSLGGVFGSAATLKDVQTNGKRLFRYLLVVTKGSAEASTRHTNFGYSRRTKSDDLPPNDLPFKSHTSSPGPDHNGDSNGDSKDMEDNDDLRLPSPKKAPTLAKLRQTPVRFRFEPRLESAKLREIVLQRTAQARMKDYLPILAKLFPRTPEKLSERDFLIVLERAFKDMRYMAANLQSVSAIHDIVGQLVRGLVNMLVAIITLLVVGFNLFDFVIPLLTLLVASAFAFSESLARMVTGVVFVAFTRPFEIGDNIVLKNINSNYGFQRPFIVEHLDVMSTTLRSLHNEVFQVANHVLATMFIVNHRRSKHAQIGFYLDFNIKTPQETFDQLVEACKAWVRANPHEWRSSLVTFPEIDAQAGVVKVIIYMQHHRPWQELSCVIPSRDRFTHYLAKFIRESEVLYVKPTQPIAVMGELPEAVEMAYPTPTPGHREERHQESNRQFWLGWSQASRNASHRSLSTGDPTSQRYL</sequence>
<keyword evidence="2" id="KW-0472">Membrane</keyword>
<reference evidence="4" key="1">
    <citation type="submission" date="2021-01" db="EMBL/GenBank/DDBJ databases">
        <authorList>
            <person name="Corre E."/>
            <person name="Pelletier E."/>
            <person name="Niang G."/>
            <person name="Scheremetjew M."/>
            <person name="Finn R."/>
            <person name="Kale V."/>
            <person name="Holt S."/>
            <person name="Cochrane G."/>
            <person name="Meng A."/>
            <person name="Brown T."/>
            <person name="Cohen L."/>
        </authorList>
    </citation>
    <scope>NUCLEOTIDE SEQUENCE</scope>
    <source>
        <strain evidence="4">CCMP2877</strain>
    </source>
</reference>
<accession>A0A7S1XWN1</accession>
<dbReference type="PANTHER" id="PTHR31323">
    <property type="entry name" value="MECHANOSENSITIVE ION CHANNEL PROTEIN MSY2"/>
    <property type="match status" value="1"/>
</dbReference>
<dbReference type="GO" id="GO:0006874">
    <property type="term" value="P:intracellular calcium ion homeostasis"/>
    <property type="evidence" value="ECO:0007669"/>
    <property type="project" value="TreeGrafter"/>
</dbReference>
<dbReference type="InterPro" id="IPR010920">
    <property type="entry name" value="LSM_dom_sf"/>
</dbReference>
<feature type="transmembrane region" description="Helical" evidence="2">
    <location>
        <begin position="241"/>
        <end position="261"/>
    </location>
</feature>